<dbReference type="InterPro" id="IPR001041">
    <property type="entry name" value="2Fe-2S_ferredoxin-type"/>
</dbReference>
<dbReference type="InterPro" id="IPR005302">
    <property type="entry name" value="MoCF_Sase_C"/>
</dbReference>
<evidence type="ECO:0000313" key="11">
    <source>
        <dbReference type="EMBL" id="VEB07121.1"/>
    </source>
</evidence>
<evidence type="ECO:0000256" key="7">
    <source>
        <dbReference type="ARBA" id="ARBA00023014"/>
    </source>
</evidence>
<keyword evidence="2" id="KW-0813">Transport</keyword>
<dbReference type="AlphaFoldDB" id="A0A3S4GMH6"/>
<gene>
    <name evidence="11" type="primary">ycbX_1</name>
    <name evidence="11" type="ORF">NCTC13635_06538</name>
</gene>
<dbReference type="InterPro" id="IPR036010">
    <property type="entry name" value="2Fe-2S_ferredoxin-like_sf"/>
</dbReference>
<comment type="similarity">
    <text evidence="1">Belongs to the 2Fe2S plant-type ferredoxin family.</text>
</comment>
<dbReference type="Proteomes" id="UP000282433">
    <property type="component" value="Chromosome"/>
</dbReference>
<reference evidence="11 12" key="1">
    <citation type="submission" date="2018-12" db="EMBL/GenBank/DDBJ databases">
        <authorList>
            <consortium name="Pathogen Informatics"/>
        </authorList>
    </citation>
    <scope>NUCLEOTIDE SEQUENCE [LARGE SCALE GENOMIC DNA]</scope>
    <source>
        <strain evidence="11 12">NCTC13635</strain>
    </source>
</reference>
<dbReference type="Gene3D" id="3.10.20.30">
    <property type="match status" value="1"/>
</dbReference>
<accession>A0A3S4GMH6</accession>
<keyword evidence="5" id="KW-0249">Electron transport</keyword>
<dbReference type="PANTHER" id="PTHR43112">
    <property type="entry name" value="FERREDOXIN"/>
    <property type="match status" value="1"/>
</dbReference>
<evidence type="ECO:0000256" key="6">
    <source>
        <dbReference type="ARBA" id="ARBA00023004"/>
    </source>
</evidence>
<evidence type="ECO:0000259" key="9">
    <source>
        <dbReference type="PROSITE" id="PS51085"/>
    </source>
</evidence>
<protein>
    <submittedName>
        <fullName evidence="11">Flavodoxin reductases (Ferredoxin-NADPH reductases) family 1</fullName>
    </submittedName>
</protein>
<dbReference type="GO" id="GO:0030151">
    <property type="term" value="F:molybdenum ion binding"/>
    <property type="evidence" value="ECO:0007669"/>
    <property type="project" value="InterPro"/>
</dbReference>
<dbReference type="PROSITE" id="PS51340">
    <property type="entry name" value="MOSC"/>
    <property type="match status" value="1"/>
</dbReference>
<dbReference type="InterPro" id="IPR006058">
    <property type="entry name" value="2Fe2S_fd_BS"/>
</dbReference>
<proteinExistence type="inferred from homology"/>
<dbReference type="GO" id="GO:0003824">
    <property type="term" value="F:catalytic activity"/>
    <property type="evidence" value="ECO:0007669"/>
    <property type="project" value="InterPro"/>
</dbReference>
<keyword evidence="7" id="KW-0411">Iron-sulfur</keyword>
<keyword evidence="6" id="KW-0408">Iron</keyword>
<feature type="domain" description="MOSC" evidence="10">
    <location>
        <begin position="1"/>
        <end position="66"/>
    </location>
</feature>
<evidence type="ECO:0000256" key="3">
    <source>
        <dbReference type="ARBA" id="ARBA00022714"/>
    </source>
</evidence>
<dbReference type="PANTHER" id="PTHR43112:SF3">
    <property type="entry name" value="FERREDOXIN-2, CHLOROPLASTIC"/>
    <property type="match status" value="1"/>
</dbReference>
<dbReference type="EMBL" id="LR134162">
    <property type="protein sequence ID" value="VEB07121.1"/>
    <property type="molecule type" value="Genomic_DNA"/>
</dbReference>
<evidence type="ECO:0000256" key="8">
    <source>
        <dbReference type="ARBA" id="ARBA00034078"/>
    </source>
</evidence>
<dbReference type="PROSITE" id="PS00197">
    <property type="entry name" value="2FE2S_FER_1"/>
    <property type="match status" value="1"/>
</dbReference>
<dbReference type="GO" id="GO:0051537">
    <property type="term" value="F:2 iron, 2 sulfur cluster binding"/>
    <property type="evidence" value="ECO:0007669"/>
    <property type="project" value="UniProtKB-KW"/>
</dbReference>
<name>A0A3S4GMH6_KLEPN</name>
<organism evidence="11 12">
    <name type="scientific">Klebsiella pneumoniae</name>
    <dbReference type="NCBI Taxonomy" id="573"/>
    <lineage>
        <taxon>Bacteria</taxon>
        <taxon>Pseudomonadati</taxon>
        <taxon>Pseudomonadota</taxon>
        <taxon>Gammaproteobacteria</taxon>
        <taxon>Enterobacterales</taxon>
        <taxon>Enterobacteriaceae</taxon>
        <taxon>Klebsiella/Raoultella group</taxon>
        <taxon>Klebsiella</taxon>
        <taxon>Klebsiella pneumoniae complex</taxon>
    </lineage>
</organism>
<sequence>MSLRPCSRCIFTTVSPERGQKHPAGEPLETLKRFRTALDNGDVDFGQNLIARNSGVIRVGDEVEILTRGPAKAYGAGESDDTPAPEAQQQATVAIECRVNSFTGNNQQVLLEQLEQQGIRVPYSCRAGICGSCRIRLEEGEVSPLKKNAVAGDGTILACSCVPKTALRLAP</sequence>
<dbReference type="Pfam" id="PF00111">
    <property type="entry name" value="Fer2"/>
    <property type="match status" value="1"/>
</dbReference>
<dbReference type="SUPFAM" id="SSF54292">
    <property type="entry name" value="2Fe-2S ferredoxin-like"/>
    <property type="match status" value="1"/>
</dbReference>
<comment type="cofactor">
    <cofactor evidence="8">
        <name>[2Fe-2S] cluster</name>
        <dbReference type="ChEBI" id="CHEBI:190135"/>
    </cofactor>
</comment>
<dbReference type="PROSITE" id="PS51085">
    <property type="entry name" value="2FE2S_FER_2"/>
    <property type="match status" value="1"/>
</dbReference>
<feature type="domain" description="2Fe-2S ferredoxin-type" evidence="9">
    <location>
        <begin position="89"/>
        <end position="171"/>
    </location>
</feature>
<evidence type="ECO:0000313" key="12">
    <source>
        <dbReference type="Proteomes" id="UP000282433"/>
    </source>
</evidence>
<evidence type="ECO:0000259" key="10">
    <source>
        <dbReference type="PROSITE" id="PS51340"/>
    </source>
</evidence>
<evidence type="ECO:0000256" key="4">
    <source>
        <dbReference type="ARBA" id="ARBA00022723"/>
    </source>
</evidence>
<dbReference type="GO" id="GO:0030170">
    <property type="term" value="F:pyridoxal phosphate binding"/>
    <property type="evidence" value="ECO:0007669"/>
    <property type="project" value="InterPro"/>
</dbReference>
<dbReference type="InterPro" id="IPR012675">
    <property type="entry name" value="Beta-grasp_dom_sf"/>
</dbReference>
<evidence type="ECO:0000256" key="2">
    <source>
        <dbReference type="ARBA" id="ARBA00022448"/>
    </source>
</evidence>
<evidence type="ECO:0000256" key="5">
    <source>
        <dbReference type="ARBA" id="ARBA00022982"/>
    </source>
</evidence>
<keyword evidence="3" id="KW-0001">2Fe-2S</keyword>
<dbReference type="CDD" id="cd00207">
    <property type="entry name" value="fer2"/>
    <property type="match status" value="1"/>
</dbReference>
<keyword evidence="4" id="KW-0479">Metal-binding</keyword>
<evidence type="ECO:0000256" key="1">
    <source>
        <dbReference type="ARBA" id="ARBA00007874"/>
    </source>
</evidence>